<dbReference type="InterPro" id="IPR001647">
    <property type="entry name" value="HTH_TetR"/>
</dbReference>
<dbReference type="SUPFAM" id="SSF46689">
    <property type="entry name" value="Homeodomain-like"/>
    <property type="match status" value="1"/>
</dbReference>
<feature type="domain" description="HTH tetR-type" evidence="4">
    <location>
        <begin position="2"/>
        <end position="62"/>
    </location>
</feature>
<keyword evidence="6" id="KW-1185">Reference proteome</keyword>
<evidence type="ECO:0000256" key="3">
    <source>
        <dbReference type="PROSITE-ProRule" id="PRU00335"/>
    </source>
</evidence>
<keyword evidence="2 3" id="KW-0238">DNA-binding</keyword>
<dbReference type="PANTHER" id="PTHR43479:SF22">
    <property type="entry name" value="TRANSCRIPTIONAL REGULATOR, TETR FAMILY"/>
    <property type="match status" value="1"/>
</dbReference>
<dbReference type="Proteomes" id="UP000321051">
    <property type="component" value="Unassembled WGS sequence"/>
</dbReference>
<accession>A0A510Y5H7</accession>
<dbReference type="PRINTS" id="PR00455">
    <property type="entry name" value="HTHTETR"/>
</dbReference>
<dbReference type="InterPro" id="IPR050624">
    <property type="entry name" value="HTH-type_Tx_Regulator"/>
</dbReference>
<dbReference type="Pfam" id="PF00440">
    <property type="entry name" value="TetR_N"/>
    <property type="match status" value="1"/>
</dbReference>
<dbReference type="RefSeq" id="WP_158219151.1">
    <property type="nucleotide sequence ID" value="NZ_BJUN01000007.1"/>
</dbReference>
<organism evidence="5 6">
    <name type="scientific">Marinococcus halophilus</name>
    <dbReference type="NCBI Taxonomy" id="1371"/>
    <lineage>
        <taxon>Bacteria</taxon>
        <taxon>Bacillati</taxon>
        <taxon>Bacillota</taxon>
        <taxon>Bacilli</taxon>
        <taxon>Bacillales</taxon>
        <taxon>Bacillaceae</taxon>
        <taxon>Marinococcus</taxon>
    </lineage>
</organism>
<dbReference type="GO" id="GO:0003677">
    <property type="term" value="F:DNA binding"/>
    <property type="evidence" value="ECO:0007669"/>
    <property type="project" value="UniProtKB-UniRule"/>
</dbReference>
<sequence>MDEKKIYIQQTAMQLFSNQGFFHTSVQDIAEACRMSKASIYKIFHSKEDILAQIVRDNLNHIIHRANYARNEQSKQPRDQLIAKLSREIEGLLEHREYVWMLYQSASINKQSDDIKALLKQGQLIMVNWHKDTLLEAFGTDIEPFVWDLAICMQGMSREMIAFAEKVDRHNFDFDRLAEVLVTNIESIIKHKTSSASVFSSEDMEPFNLQGHYGEIDQKDLWDRTIQQVRAFIHYRFPSYEKKQWVEAVDRLNQEFYEPEPETIVMESLFCFLEKKEELQSNINILREIIQ</sequence>
<dbReference type="AlphaFoldDB" id="A0A510Y5H7"/>
<proteinExistence type="predicted"/>
<dbReference type="STRING" id="1371.GCA_900166605_00884"/>
<dbReference type="InterPro" id="IPR009057">
    <property type="entry name" value="Homeodomain-like_sf"/>
</dbReference>
<keyword evidence="1" id="KW-0678">Repressor</keyword>
<name>A0A510Y5H7_MARHA</name>
<dbReference type="EMBL" id="BJUN01000007">
    <property type="protein sequence ID" value="GEK58610.1"/>
    <property type="molecule type" value="Genomic_DNA"/>
</dbReference>
<gene>
    <name evidence="5" type="primary">ycnC</name>
    <name evidence="5" type="ORF">MHA01_15150</name>
</gene>
<reference evidence="5 6" key="1">
    <citation type="submission" date="2019-07" db="EMBL/GenBank/DDBJ databases">
        <title>Whole genome shotgun sequence of Marinococcus halophilus NBRC 102359.</title>
        <authorList>
            <person name="Hosoyama A."/>
            <person name="Uohara A."/>
            <person name="Ohji S."/>
            <person name="Ichikawa N."/>
        </authorList>
    </citation>
    <scope>NUCLEOTIDE SEQUENCE [LARGE SCALE GENOMIC DNA]</scope>
    <source>
        <strain evidence="5 6">NBRC 102359</strain>
    </source>
</reference>
<dbReference type="PANTHER" id="PTHR43479">
    <property type="entry name" value="ACREF/ENVCD OPERON REPRESSOR-RELATED"/>
    <property type="match status" value="1"/>
</dbReference>
<evidence type="ECO:0000313" key="6">
    <source>
        <dbReference type="Proteomes" id="UP000321051"/>
    </source>
</evidence>
<evidence type="ECO:0000256" key="2">
    <source>
        <dbReference type="ARBA" id="ARBA00023125"/>
    </source>
</evidence>
<evidence type="ECO:0000313" key="5">
    <source>
        <dbReference type="EMBL" id="GEK58610.1"/>
    </source>
</evidence>
<dbReference type="PROSITE" id="PS50977">
    <property type="entry name" value="HTH_TETR_2"/>
    <property type="match status" value="1"/>
</dbReference>
<feature type="DNA-binding region" description="H-T-H motif" evidence="3">
    <location>
        <begin position="25"/>
        <end position="44"/>
    </location>
</feature>
<evidence type="ECO:0000259" key="4">
    <source>
        <dbReference type="PROSITE" id="PS50977"/>
    </source>
</evidence>
<evidence type="ECO:0000256" key="1">
    <source>
        <dbReference type="ARBA" id="ARBA00022491"/>
    </source>
</evidence>
<protein>
    <submittedName>
        <fullName evidence="5">Putative HTH-type transcriptional regulator YcnC</fullName>
    </submittedName>
</protein>
<comment type="caution">
    <text evidence="5">The sequence shown here is derived from an EMBL/GenBank/DDBJ whole genome shotgun (WGS) entry which is preliminary data.</text>
</comment>
<dbReference type="Gene3D" id="1.10.357.10">
    <property type="entry name" value="Tetracycline Repressor, domain 2"/>
    <property type="match status" value="1"/>
</dbReference>